<comment type="caution">
    <text evidence="1">The sequence shown here is derived from an EMBL/GenBank/DDBJ whole genome shotgun (WGS) entry which is preliminary data.</text>
</comment>
<evidence type="ECO:0000313" key="2">
    <source>
        <dbReference type="Proteomes" id="UP000664781"/>
    </source>
</evidence>
<dbReference type="Proteomes" id="UP000664781">
    <property type="component" value="Unassembled WGS sequence"/>
</dbReference>
<accession>A0A939FRV0</accession>
<dbReference type="AlphaFoldDB" id="A0A939FRV0"/>
<organism evidence="1 2">
    <name type="scientific">Streptomyces triculaminicus</name>
    <dbReference type="NCBI Taxonomy" id="2816232"/>
    <lineage>
        <taxon>Bacteria</taxon>
        <taxon>Bacillati</taxon>
        <taxon>Actinomycetota</taxon>
        <taxon>Actinomycetes</taxon>
        <taxon>Kitasatosporales</taxon>
        <taxon>Streptomycetaceae</taxon>
        <taxon>Streptomyces</taxon>
    </lineage>
</organism>
<proteinExistence type="predicted"/>
<keyword evidence="2" id="KW-1185">Reference proteome</keyword>
<dbReference type="RefSeq" id="WP_207248190.1">
    <property type="nucleotide sequence ID" value="NZ_JAFMOF010000003.1"/>
</dbReference>
<name>A0A939FRV0_9ACTN</name>
<protein>
    <submittedName>
        <fullName evidence="1">Uncharacterized protein</fullName>
    </submittedName>
</protein>
<dbReference type="EMBL" id="JAFMOF010000003">
    <property type="protein sequence ID" value="MBO0655551.1"/>
    <property type="molecule type" value="Genomic_DNA"/>
</dbReference>
<reference evidence="1" key="1">
    <citation type="submission" date="2021-03" db="EMBL/GenBank/DDBJ databases">
        <title>Streptomyces strains.</title>
        <authorList>
            <person name="Lund M.B."/>
            <person name="Toerring T."/>
        </authorList>
    </citation>
    <scope>NUCLEOTIDE SEQUENCE</scope>
    <source>
        <strain evidence="1">JCM 4242</strain>
    </source>
</reference>
<sequence length="138" mass="13991">MRSYETGGSASLPAVLALAPLAAPWLERGLSELEVRTLLTAGLPPTVHSPRALLADRLARKLPAPRPRRDAAAPAASLAECGECRDPLPRGQQSGICATCAGAGGRSVASPAVDEALVADRVASLRAVLRGGPTPAAA</sequence>
<evidence type="ECO:0000313" key="1">
    <source>
        <dbReference type="EMBL" id="MBO0655551.1"/>
    </source>
</evidence>
<gene>
    <name evidence="1" type="ORF">J1792_23055</name>
</gene>